<dbReference type="Gene3D" id="2.60.40.1120">
    <property type="entry name" value="Carboxypeptidase-like, regulatory domain"/>
    <property type="match status" value="1"/>
</dbReference>
<name>A0A412FR95_9BACE</name>
<dbReference type="InterPro" id="IPR036942">
    <property type="entry name" value="Beta-barrel_TonB_sf"/>
</dbReference>
<organism evidence="9 10">
    <name type="scientific">Bacteroides caccae</name>
    <dbReference type="NCBI Taxonomy" id="47678"/>
    <lineage>
        <taxon>Bacteria</taxon>
        <taxon>Pseudomonadati</taxon>
        <taxon>Bacteroidota</taxon>
        <taxon>Bacteroidia</taxon>
        <taxon>Bacteroidales</taxon>
        <taxon>Bacteroidaceae</taxon>
        <taxon>Bacteroides</taxon>
    </lineage>
</organism>
<dbReference type="Gene3D" id="2.40.170.20">
    <property type="entry name" value="TonB-dependent receptor, beta-barrel domain"/>
    <property type="match status" value="1"/>
</dbReference>
<gene>
    <name evidence="9" type="ORF">DWY26_12435</name>
</gene>
<protein>
    <submittedName>
        <fullName evidence="9">SusC/RagA family TonB-linked outer membrane protein</fullName>
    </submittedName>
</protein>
<feature type="domain" description="TonB-dependent receptor plug" evidence="8">
    <location>
        <begin position="99"/>
        <end position="219"/>
    </location>
</feature>
<evidence type="ECO:0000256" key="5">
    <source>
        <dbReference type="ARBA" id="ARBA00023136"/>
    </source>
</evidence>
<keyword evidence="2 7" id="KW-0813">Transport</keyword>
<keyword evidence="3 7" id="KW-1134">Transmembrane beta strand</keyword>
<keyword evidence="4 7" id="KW-0812">Transmembrane</keyword>
<accession>A0A412FR95</accession>
<dbReference type="InterPro" id="IPR012910">
    <property type="entry name" value="Plug_dom"/>
</dbReference>
<evidence type="ECO:0000259" key="8">
    <source>
        <dbReference type="Pfam" id="PF07715"/>
    </source>
</evidence>
<dbReference type="SUPFAM" id="SSF49464">
    <property type="entry name" value="Carboxypeptidase regulatory domain-like"/>
    <property type="match status" value="1"/>
</dbReference>
<keyword evidence="5 7" id="KW-0472">Membrane</keyword>
<dbReference type="RefSeq" id="WP_118417851.1">
    <property type="nucleotide sequence ID" value="NZ_JAQCWB010000024.1"/>
</dbReference>
<evidence type="ECO:0000256" key="3">
    <source>
        <dbReference type="ARBA" id="ARBA00022452"/>
    </source>
</evidence>
<dbReference type="NCBIfam" id="TIGR04056">
    <property type="entry name" value="OMP_RagA_SusC"/>
    <property type="match status" value="1"/>
</dbReference>
<evidence type="ECO:0000256" key="4">
    <source>
        <dbReference type="ARBA" id="ARBA00022692"/>
    </source>
</evidence>
<proteinExistence type="inferred from homology"/>
<comment type="subcellular location">
    <subcellularLocation>
        <location evidence="1 7">Cell outer membrane</location>
        <topology evidence="1 7">Multi-pass membrane protein</topology>
    </subcellularLocation>
</comment>
<evidence type="ECO:0000313" key="10">
    <source>
        <dbReference type="Proteomes" id="UP000284205"/>
    </source>
</evidence>
<evidence type="ECO:0000256" key="7">
    <source>
        <dbReference type="PROSITE-ProRule" id="PRU01360"/>
    </source>
</evidence>
<dbReference type="EMBL" id="QRUO01000010">
    <property type="protein sequence ID" value="RGR70624.1"/>
    <property type="molecule type" value="Genomic_DNA"/>
</dbReference>
<comment type="similarity">
    <text evidence="7">Belongs to the TonB-dependent receptor family.</text>
</comment>
<evidence type="ECO:0000256" key="6">
    <source>
        <dbReference type="ARBA" id="ARBA00023237"/>
    </source>
</evidence>
<dbReference type="InterPro" id="IPR039426">
    <property type="entry name" value="TonB-dep_rcpt-like"/>
</dbReference>
<evidence type="ECO:0000313" key="9">
    <source>
        <dbReference type="EMBL" id="RGR70624.1"/>
    </source>
</evidence>
<reference evidence="9 10" key="1">
    <citation type="submission" date="2018-08" db="EMBL/GenBank/DDBJ databases">
        <title>A genome reference for cultivated species of the human gut microbiota.</title>
        <authorList>
            <person name="Zou Y."/>
            <person name="Xue W."/>
            <person name="Luo G."/>
        </authorList>
    </citation>
    <scope>NUCLEOTIDE SEQUENCE [LARGE SCALE GENOMIC DNA]</scope>
    <source>
        <strain evidence="9 10">AF24-29LB</strain>
    </source>
</reference>
<sequence length="1124" mass="123712">MVVQQTRTVKGLVSDELGPVAGATVIVKGTQNGVITNVNGEFTLSGVKVGDVIEVSYIGYATLSVKYNGEQRLSLQLKEDSQQLGEVVVTALGLPKQAKSVGYATSRVSTAEIERANALNPVNALQGKVAGVQINAGGASGITSSSSITIRGAKSVDKNNSPIFVVDGMIIQEAMTGNLAGTDWGSQLKNLNPADYESVTVLKGAAATALFGSRGANGAIMIVSKGGKFGKKGLGIEVNQTVETTDVYKSPVDMQNVFGAGVVYNGYQGDLGPDGTLLKTSNSWGPRMDGRMINQYLPNGESTPFVPHEDNWKEFYQTGVNSTTNVAVNGGNEKSSFRLSYGYTGNKGVFKNNDFSRHNIAFRGNTELNKVFSIELGVKYAFSSAKNGASQGGWDWGNNVGMMTSYNLPRNYDVGAHYQQYRDPETKAVVNATFGALSSYFHTRDTQLQQRNENSLLSDIILRAKITPWLTSSIKANYNYYAISSEKRWCGTGANYGPSGSGGYGRGGSTEGNYNFMGMLQFTEQPFKVGNEDFTFSAIAAAELYGNTEKHSWKKETNGGLVVPGVFAFSNSKNKIEPEFDYTPRNQQTFGIYGIVNLSWRDQVFLELTARNDWLSTLTYPVYMTSGRNNFSVFYPSINGSWVFTDTFRKKMPEWFSFGKIRASLARVGMGTKAYATSDGYGIFKQKNIYLPDRSGSVLAATPNLGTTYNEDLKPEIQQSIELGFDVRFFNERLNIDFAYYKTNTFNQIMKVGSVTESGANSKLINAGNIQNQGIELQVEGTPIRTKDWRWSLGGNLTVNRGKVIELDNEVKEWQLMGGYDAAPEIWAYEGGEFGVLTSYKNSSYMSPIVTWQGEKGDPRNGKMVIQYEREYASPHSVSMYSPVTYYQRNEKGDRDRHILGKVEPDFTLSLNTSLSYKNFDLYIQGDGRFGGNYFSNMWKYASPTGSLKSSLEGRAQEYGGIKRINYKGETAYDGLMLDAVFAEGAKAPVQNPDGTAGELVDVGGMTYKEAIEKKNIRPVMTGAWYAWNYGWGMAAMPGSIQDNTWFCLREITLGYRLPEKICKKFGANYLRLGFTARNICYIINKLTDGLNPASISNNNPLQPMDIGGVPFYRTYAVNLTVRF</sequence>
<comment type="caution">
    <text evidence="9">The sequence shown here is derived from an EMBL/GenBank/DDBJ whole genome shotgun (WGS) entry which is preliminary data.</text>
</comment>
<dbReference type="SUPFAM" id="SSF56935">
    <property type="entry name" value="Porins"/>
    <property type="match status" value="1"/>
</dbReference>
<dbReference type="Pfam" id="PF13715">
    <property type="entry name" value="CarbopepD_reg_2"/>
    <property type="match status" value="1"/>
</dbReference>
<keyword evidence="6 7" id="KW-0998">Cell outer membrane</keyword>
<dbReference type="InterPro" id="IPR037066">
    <property type="entry name" value="Plug_dom_sf"/>
</dbReference>
<dbReference type="PROSITE" id="PS52016">
    <property type="entry name" value="TONB_DEPENDENT_REC_3"/>
    <property type="match status" value="1"/>
</dbReference>
<dbReference type="GO" id="GO:0009279">
    <property type="term" value="C:cell outer membrane"/>
    <property type="evidence" value="ECO:0007669"/>
    <property type="project" value="UniProtKB-SubCell"/>
</dbReference>
<dbReference type="AlphaFoldDB" id="A0A412FR95"/>
<dbReference type="Pfam" id="PF07715">
    <property type="entry name" value="Plug"/>
    <property type="match status" value="1"/>
</dbReference>
<dbReference type="Gene3D" id="2.170.130.10">
    <property type="entry name" value="TonB-dependent receptor, plug domain"/>
    <property type="match status" value="1"/>
</dbReference>
<dbReference type="InterPro" id="IPR008969">
    <property type="entry name" value="CarboxyPept-like_regulatory"/>
</dbReference>
<dbReference type="Proteomes" id="UP000284205">
    <property type="component" value="Unassembled WGS sequence"/>
</dbReference>
<dbReference type="InterPro" id="IPR023996">
    <property type="entry name" value="TonB-dep_OMP_SusC/RagA"/>
</dbReference>
<evidence type="ECO:0000256" key="2">
    <source>
        <dbReference type="ARBA" id="ARBA00022448"/>
    </source>
</evidence>
<evidence type="ECO:0000256" key="1">
    <source>
        <dbReference type="ARBA" id="ARBA00004571"/>
    </source>
</evidence>